<reference evidence="2 3" key="1">
    <citation type="submission" date="2020-08" db="EMBL/GenBank/DDBJ databases">
        <title>Genomic Encyclopedia of Type Strains, Phase IV (KMG-IV): sequencing the most valuable type-strain genomes for metagenomic binning, comparative biology and taxonomic classification.</title>
        <authorList>
            <person name="Goeker M."/>
        </authorList>
    </citation>
    <scope>NUCLEOTIDE SEQUENCE [LARGE SCALE GENOMIC DNA]</scope>
    <source>
        <strain evidence="2 3">DSM 25620</strain>
    </source>
</reference>
<keyword evidence="1" id="KW-0472">Membrane</keyword>
<dbReference type="AlphaFoldDB" id="A0A7W8AHY4"/>
<proteinExistence type="predicted"/>
<sequence length="63" mass="6540">MKAIFKRFRKNEDGATAIEYGLIAALVSIMIIGGLTALGTNLGDLFQRLADLMAGTATPPSGG</sequence>
<name>A0A7W8AHY4_9HYPH</name>
<feature type="transmembrane region" description="Helical" evidence="1">
    <location>
        <begin position="20"/>
        <end position="39"/>
    </location>
</feature>
<accession>A0A7W8AHY4</accession>
<dbReference type="RefSeq" id="WP_151159309.1">
    <property type="nucleotide sequence ID" value="NZ_JACHIL010000002.1"/>
</dbReference>
<gene>
    <name evidence="2" type="ORF">HNQ68_001187</name>
</gene>
<organism evidence="2 3">
    <name type="scientific">Pseudochrobactrum saccharolyticum</name>
    <dbReference type="NCBI Taxonomy" id="354352"/>
    <lineage>
        <taxon>Bacteria</taxon>
        <taxon>Pseudomonadati</taxon>
        <taxon>Pseudomonadota</taxon>
        <taxon>Alphaproteobacteria</taxon>
        <taxon>Hyphomicrobiales</taxon>
        <taxon>Brucellaceae</taxon>
        <taxon>Pseudochrobactrum</taxon>
    </lineage>
</organism>
<keyword evidence="1" id="KW-1133">Transmembrane helix</keyword>
<dbReference type="Pfam" id="PF04964">
    <property type="entry name" value="Flp_Fap"/>
    <property type="match status" value="1"/>
</dbReference>
<comment type="caution">
    <text evidence="2">The sequence shown here is derived from an EMBL/GenBank/DDBJ whole genome shotgun (WGS) entry which is preliminary data.</text>
</comment>
<evidence type="ECO:0000313" key="2">
    <source>
        <dbReference type="EMBL" id="MBB5090663.1"/>
    </source>
</evidence>
<evidence type="ECO:0000313" key="3">
    <source>
        <dbReference type="Proteomes" id="UP000531231"/>
    </source>
</evidence>
<keyword evidence="3" id="KW-1185">Reference proteome</keyword>
<dbReference type="Proteomes" id="UP000531231">
    <property type="component" value="Unassembled WGS sequence"/>
</dbReference>
<keyword evidence="1" id="KW-0812">Transmembrane</keyword>
<protein>
    <submittedName>
        <fullName evidence="2">Pilus assembly protein Flp/PilA</fullName>
    </submittedName>
</protein>
<dbReference type="InterPro" id="IPR007047">
    <property type="entry name" value="Flp_Fap"/>
</dbReference>
<evidence type="ECO:0000256" key="1">
    <source>
        <dbReference type="SAM" id="Phobius"/>
    </source>
</evidence>
<dbReference type="EMBL" id="JACHIL010000002">
    <property type="protein sequence ID" value="MBB5090663.1"/>
    <property type="molecule type" value="Genomic_DNA"/>
</dbReference>